<dbReference type="HOGENOM" id="CLU_3355829_0_0_7"/>
<proteinExistence type="predicted"/>
<evidence type="ECO:0000313" key="2">
    <source>
        <dbReference type="Proteomes" id="UP000002194"/>
    </source>
</evidence>
<dbReference type="Proteomes" id="UP000002194">
    <property type="component" value="Chromosome"/>
</dbReference>
<evidence type="ECO:0008006" key="3">
    <source>
        <dbReference type="Google" id="ProtNLM"/>
    </source>
</evidence>
<dbReference type="AlphaFoldDB" id="Q72CY0"/>
<dbReference type="EMBL" id="AE017285">
    <property type="protein sequence ID" value="AAS95631.1"/>
    <property type="molecule type" value="Genomic_DNA"/>
</dbReference>
<gene>
    <name evidence="1" type="ordered locus">DVU_1153</name>
</gene>
<dbReference type="SMR" id="Q72CY0"/>
<sequence length="36" mass="4028">MLCEDASRYAFRDKHTASEAHLLIIPERPMPKAASA</sequence>
<protein>
    <recommendedName>
        <fullName evidence="3">Histidine triad (HIT) protein</fullName>
    </recommendedName>
</protein>
<accession>Q72CY0</accession>
<dbReference type="PaxDb" id="882-DVU_1153"/>
<evidence type="ECO:0000313" key="1">
    <source>
        <dbReference type="EMBL" id="AAS95631.1"/>
    </source>
</evidence>
<name>Q72CY0_NITV2</name>
<dbReference type="STRING" id="882.DVU_1153"/>
<organism evidence="1 2">
    <name type="scientific">Nitratidesulfovibrio vulgaris (strain ATCC 29579 / DSM 644 / CCUG 34227 / NCIMB 8303 / VKM B-1760 / Hildenborough)</name>
    <name type="common">Desulfovibrio vulgaris</name>
    <dbReference type="NCBI Taxonomy" id="882"/>
    <lineage>
        <taxon>Bacteria</taxon>
        <taxon>Pseudomonadati</taxon>
        <taxon>Thermodesulfobacteriota</taxon>
        <taxon>Desulfovibrionia</taxon>
        <taxon>Desulfovibrionales</taxon>
        <taxon>Desulfovibrionaceae</taxon>
        <taxon>Nitratidesulfovibrio</taxon>
    </lineage>
</organism>
<reference evidence="1 2" key="1">
    <citation type="journal article" date="2004" name="Nat. Biotechnol.">
        <title>The genome sequence of the anaerobic, sulfate-reducing bacterium Desulfovibrio vulgaris Hildenborough.</title>
        <authorList>
            <person name="Heidelberg J.F."/>
            <person name="Seshadri R."/>
            <person name="Haveman S.A."/>
            <person name="Hemme C.L."/>
            <person name="Paulsen I.T."/>
            <person name="Kolonay J.F."/>
            <person name="Eisen J.A."/>
            <person name="Ward N."/>
            <person name="Methe B."/>
            <person name="Brinkac L.M."/>
            <person name="Daugherty S.C."/>
            <person name="Deboy R.T."/>
            <person name="Dodson R.J."/>
            <person name="Durkin A.S."/>
            <person name="Madupu R."/>
            <person name="Nelson W.C."/>
            <person name="Sullivan S.A."/>
            <person name="Fouts D."/>
            <person name="Haft D.H."/>
            <person name="Selengut J."/>
            <person name="Peterson J.D."/>
            <person name="Davidsen T.M."/>
            <person name="Zafar N."/>
            <person name="Zhou L."/>
            <person name="Radune D."/>
            <person name="Dimitrov G."/>
            <person name="Hance M."/>
            <person name="Tran K."/>
            <person name="Khouri H."/>
            <person name="Gill J."/>
            <person name="Utterback T.R."/>
            <person name="Feldblyum T.V."/>
            <person name="Wall J.D."/>
            <person name="Voordouw G."/>
            <person name="Fraser C.M."/>
        </authorList>
    </citation>
    <scope>NUCLEOTIDE SEQUENCE [LARGE SCALE GENOMIC DNA]</scope>
    <source>
        <strain evidence="2">ATCC 29579 / DSM 644 / NCIMB 8303 / VKM B-1760 / Hildenborough</strain>
    </source>
</reference>
<dbReference type="EnsemblBacteria" id="AAS95631">
    <property type="protein sequence ID" value="AAS95631"/>
    <property type="gene ID" value="DVU_1153"/>
</dbReference>
<dbReference type="KEGG" id="dvu:DVU_1153"/>
<keyword evidence="2" id="KW-1185">Reference proteome</keyword>